<dbReference type="GO" id="GO:0019305">
    <property type="term" value="P:dTDP-rhamnose biosynthetic process"/>
    <property type="evidence" value="ECO:0007669"/>
    <property type="project" value="UniProtKB-UniPathway"/>
</dbReference>
<keyword evidence="6" id="KW-0521">NADP</keyword>
<evidence type="ECO:0000256" key="1">
    <source>
        <dbReference type="ARBA" id="ARBA00004781"/>
    </source>
</evidence>
<evidence type="ECO:0000313" key="8">
    <source>
        <dbReference type="EMBL" id="MBB6124191.1"/>
    </source>
</evidence>
<dbReference type="UniPathway" id="UPA00124"/>
<comment type="pathway">
    <text evidence="1 6">Carbohydrate biosynthesis; dTDP-L-rhamnose biosynthesis.</text>
</comment>
<dbReference type="PANTHER" id="PTHR10491:SF4">
    <property type="entry name" value="METHIONINE ADENOSYLTRANSFERASE 2 SUBUNIT BETA"/>
    <property type="match status" value="1"/>
</dbReference>
<evidence type="ECO:0000256" key="2">
    <source>
        <dbReference type="ARBA" id="ARBA00010944"/>
    </source>
</evidence>
<organism evidence="8 9">
    <name type="scientific">Sphingobium subterraneum</name>
    <dbReference type="NCBI Taxonomy" id="627688"/>
    <lineage>
        <taxon>Bacteria</taxon>
        <taxon>Pseudomonadati</taxon>
        <taxon>Pseudomonadota</taxon>
        <taxon>Alphaproteobacteria</taxon>
        <taxon>Sphingomonadales</taxon>
        <taxon>Sphingomonadaceae</taxon>
        <taxon>Sphingobium</taxon>
    </lineage>
</organism>
<evidence type="ECO:0000259" key="7">
    <source>
        <dbReference type="Pfam" id="PF04321"/>
    </source>
</evidence>
<dbReference type="Proteomes" id="UP000552700">
    <property type="component" value="Unassembled WGS sequence"/>
</dbReference>
<proteinExistence type="inferred from homology"/>
<comment type="catalytic activity">
    <reaction evidence="5 6">
        <text>dTDP-beta-L-rhamnose + NADP(+) = dTDP-4-dehydro-beta-L-rhamnose + NADPH + H(+)</text>
        <dbReference type="Rhea" id="RHEA:21796"/>
        <dbReference type="ChEBI" id="CHEBI:15378"/>
        <dbReference type="ChEBI" id="CHEBI:57510"/>
        <dbReference type="ChEBI" id="CHEBI:57783"/>
        <dbReference type="ChEBI" id="CHEBI:58349"/>
        <dbReference type="ChEBI" id="CHEBI:62830"/>
        <dbReference type="EC" id="1.1.1.133"/>
    </reaction>
</comment>
<dbReference type="InterPro" id="IPR029903">
    <property type="entry name" value="RmlD-like-bd"/>
</dbReference>
<dbReference type="Gene3D" id="3.90.25.10">
    <property type="entry name" value="UDP-galactose 4-epimerase, domain 1"/>
    <property type="match status" value="1"/>
</dbReference>
<dbReference type="InterPro" id="IPR005913">
    <property type="entry name" value="dTDP_dehydrorham_reduct"/>
</dbReference>
<protein>
    <recommendedName>
        <fullName evidence="4 6">dTDP-4-dehydrorhamnose reductase</fullName>
        <ecNumber evidence="3 6">1.1.1.133</ecNumber>
    </recommendedName>
</protein>
<comment type="similarity">
    <text evidence="2 6">Belongs to the dTDP-4-dehydrorhamnose reductase family.</text>
</comment>
<comment type="function">
    <text evidence="6">Catalyzes the reduction of dTDP-6-deoxy-L-lyxo-4-hexulose to yield dTDP-L-rhamnose.</text>
</comment>
<dbReference type="Gene3D" id="3.20.20.80">
    <property type="entry name" value="Glycosidases"/>
    <property type="match status" value="1"/>
</dbReference>
<dbReference type="Pfam" id="PF04321">
    <property type="entry name" value="RmlD_sub_bind"/>
    <property type="match status" value="1"/>
</dbReference>
<accession>A0A841J7N5</accession>
<evidence type="ECO:0000313" key="9">
    <source>
        <dbReference type="Proteomes" id="UP000552700"/>
    </source>
</evidence>
<evidence type="ECO:0000256" key="3">
    <source>
        <dbReference type="ARBA" id="ARBA00012929"/>
    </source>
</evidence>
<keyword evidence="9" id="KW-1185">Reference proteome</keyword>
<name>A0A841J7N5_9SPHN</name>
<comment type="cofactor">
    <cofactor evidence="6">
        <name>Mg(2+)</name>
        <dbReference type="ChEBI" id="CHEBI:18420"/>
    </cofactor>
    <text evidence="6">Binds 1 Mg(2+) ion per monomer.</text>
</comment>
<dbReference type="SUPFAM" id="SSF51735">
    <property type="entry name" value="NAD(P)-binding Rossmann-fold domains"/>
    <property type="match status" value="1"/>
</dbReference>
<evidence type="ECO:0000256" key="6">
    <source>
        <dbReference type="RuleBase" id="RU364082"/>
    </source>
</evidence>
<dbReference type="EMBL" id="JACIJP010000002">
    <property type="protein sequence ID" value="MBB6124191.1"/>
    <property type="molecule type" value="Genomic_DNA"/>
</dbReference>
<dbReference type="EC" id="1.1.1.133" evidence="3 6"/>
<dbReference type="PANTHER" id="PTHR10491">
    <property type="entry name" value="DTDP-4-DEHYDRORHAMNOSE REDUCTASE"/>
    <property type="match status" value="1"/>
</dbReference>
<keyword evidence="6 8" id="KW-0560">Oxidoreductase</keyword>
<comment type="caution">
    <text evidence="8">The sequence shown here is derived from an EMBL/GenBank/DDBJ whole genome shotgun (WGS) entry which is preliminary data.</text>
</comment>
<feature type="domain" description="RmlD-like substrate binding" evidence="7">
    <location>
        <begin position="443"/>
        <end position="679"/>
    </location>
</feature>
<dbReference type="Pfam" id="PF00232">
    <property type="entry name" value="Glyco_hydro_1"/>
    <property type="match status" value="1"/>
</dbReference>
<dbReference type="SUPFAM" id="SSF51445">
    <property type="entry name" value="(Trans)glycosidases"/>
    <property type="match status" value="1"/>
</dbReference>
<dbReference type="InterPro" id="IPR017853">
    <property type="entry name" value="GH"/>
</dbReference>
<dbReference type="CDD" id="cd05254">
    <property type="entry name" value="dTDP_HR_like_SDR_e"/>
    <property type="match status" value="1"/>
</dbReference>
<dbReference type="InterPro" id="IPR036291">
    <property type="entry name" value="NAD(P)-bd_dom_sf"/>
</dbReference>
<reference evidence="8 9" key="1">
    <citation type="submission" date="2020-08" db="EMBL/GenBank/DDBJ databases">
        <title>Genomic Encyclopedia of Type Strains, Phase IV (KMG-IV): sequencing the most valuable type-strain genomes for metagenomic binning, comparative biology and taxonomic classification.</title>
        <authorList>
            <person name="Goeker M."/>
        </authorList>
    </citation>
    <scope>NUCLEOTIDE SEQUENCE [LARGE SCALE GENOMIC DNA]</scope>
    <source>
        <strain evidence="8 9">DSM 102255</strain>
    </source>
</reference>
<dbReference type="Gene3D" id="3.40.50.720">
    <property type="entry name" value="NAD(P)-binding Rossmann-like Domain"/>
    <property type="match status" value="1"/>
</dbReference>
<dbReference type="InterPro" id="IPR001360">
    <property type="entry name" value="Glyco_hydro_1"/>
</dbReference>
<dbReference type="RefSeq" id="WP_184079900.1">
    <property type="nucleotide sequence ID" value="NZ_JACIJP010000002.1"/>
</dbReference>
<evidence type="ECO:0000256" key="5">
    <source>
        <dbReference type="ARBA" id="ARBA00048200"/>
    </source>
</evidence>
<sequence length="723" mass="79657">MQSDKLALWAGPECTIARVGDVWRNQVVETGHSDRPEDLARFAELGVEAVRYPILWEQIAPDNLDACDFSWTDARIFALLGAGIEVIGGLLHHGSGPHYTHLLDPEFPDTFAAFAQRVVERYPWIDKWTPVNEPLTTARFSALYGHWYPHHRAFRSFARALVNQCLGTVRAMRVIRSVNPQAQLVQTEDLGRTFSTAPLRGQAAHDNQRRWLTFDLLCGKVVRGHVFYRTLLEAGIGEAELAELATGDGKPDIMGINHYLTSDRYLDDRTQLYLASQIGGNATQRYADVEATRVHHLAGQTGIRRRLHEAWKRYGIPIAVTEVHHGCTREEQTRWFCEVWDESTRARREGVDLHAVTLWSAFGAMDWRSLLTRREGRYDVGAFDLRGSEARPTLVAQAAKALAATGSFDHPVLDAPGWWKRSSRLYDWHGADREERPHAGRPIWITGATGTLGQSLARICSHRGLACVLTDRSACDIADQASVQSALHRIRPWAVINTAGFVRVDDAEREVEACMAVNHAGAVALAAACQGADIPFLTFSSDLVFDGANGPYDEAAPTCPTGVYGQSKAMAEQALTGMSDKHLIVRTSAFFSGWDRYNFAYHVAASLMAGRLVRACPDTVISPTFVPDLCHASLDLLLDGCTGIAHVANEGAVSWYAFARMVADIMGYDKALVVAAASGQSSDTTLLSTRFAPLRPLNEALGDWAHDVRLADILPVPLVSAAE</sequence>
<dbReference type="GO" id="GO:0004553">
    <property type="term" value="F:hydrolase activity, hydrolyzing O-glycosyl compounds"/>
    <property type="evidence" value="ECO:0007669"/>
    <property type="project" value="InterPro"/>
</dbReference>
<dbReference type="GO" id="GO:0008831">
    <property type="term" value="F:dTDP-4-dehydrorhamnose reductase activity"/>
    <property type="evidence" value="ECO:0007669"/>
    <property type="project" value="UniProtKB-EC"/>
</dbReference>
<gene>
    <name evidence="8" type="ORF">FHS92_001920</name>
</gene>
<dbReference type="GO" id="GO:0005975">
    <property type="term" value="P:carbohydrate metabolic process"/>
    <property type="evidence" value="ECO:0007669"/>
    <property type="project" value="InterPro"/>
</dbReference>
<dbReference type="AlphaFoldDB" id="A0A841J7N5"/>
<evidence type="ECO:0000256" key="4">
    <source>
        <dbReference type="ARBA" id="ARBA00017099"/>
    </source>
</evidence>